<dbReference type="Gene3D" id="3.40.30.10">
    <property type="entry name" value="Glutaredoxin"/>
    <property type="match status" value="1"/>
</dbReference>
<evidence type="ECO:0000256" key="4">
    <source>
        <dbReference type="ARBA" id="ARBA00022553"/>
    </source>
</evidence>
<dbReference type="SMART" id="SM00456">
    <property type="entry name" value="WW"/>
    <property type="match status" value="2"/>
</dbReference>
<dbReference type="PROSITE" id="PS50020">
    <property type="entry name" value="WW_DOMAIN_2"/>
    <property type="match status" value="2"/>
</dbReference>
<evidence type="ECO:0000259" key="16">
    <source>
        <dbReference type="PROSITE" id="PS50020"/>
    </source>
</evidence>
<dbReference type="CDD" id="cd00201">
    <property type="entry name" value="WW"/>
    <property type="match status" value="2"/>
</dbReference>
<accession>A0AAW1RN91</accession>
<evidence type="ECO:0000313" key="17">
    <source>
        <dbReference type="EMBL" id="KAK9835178.1"/>
    </source>
</evidence>
<dbReference type="GO" id="GO:0043021">
    <property type="term" value="F:ribonucleoprotein complex binding"/>
    <property type="evidence" value="ECO:0007669"/>
    <property type="project" value="TreeGrafter"/>
</dbReference>
<feature type="compositionally biased region" description="Pro residues" evidence="15">
    <location>
        <begin position="117"/>
        <end position="127"/>
    </location>
</feature>
<evidence type="ECO:0000256" key="7">
    <source>
        <dbReference type="ARBA" id="ARBA00022737"/>
    </source>
</evidence>
<feature type="compositionally biased region" description="Low complexity" evidence="15">
    <location>
        <begin position="72"/>
        <end position="81"/>
    </location>
</feature>
<dbReference type="PANTHER" id="PTHR21737:SF3">
    <property type="entry name" value="POLYGLUTAMINE-BINDING PROTEIN 1"/>
    <property type="match status" value="1"/>
</dbReference>
<feature type="domain" description="WW" evidence="16">
    <location>
        <begin position="344"/>
        <end position="378"/>
    </location>
</feature>
<gene>
    <name evidence="17" type="ORF">WJX81_003765</name>
</gene>
<dbReference type="Pfam" id="PF00397">
    <property type="entry name" value="WW"/>
    <property type="match status" value="2"/>
</dbReference>
<feature type="compositionally biased region" description="Basic and acidic residues" evidence="15">
    <location>
        <begin position="82"/>
        <end position="91"/>
    </location>
</feature>
<keyword evidence="8" id="KW-0391">Immunity</keyword>
<proteinExistence type="predicted"/>
<comment type="caution">
    <text evidence="17">The sequence shown here is derived from an EMBL/GenBank/DDBJ whole genome shotgun (WGS) entry which is preliminary data.</text>
</comment>
<feature type="compositionally biased region" description="Low complexity" evidence="15">
    <location>
        <begin position="215"/>
        <end position="225"/>
    </location>
</feature>
<dbReference type="InterPro" id="IPR001202">
    <property type="entry name" value="WW_dom"/>
</dbReference>
<keyword evidence="18" id="KW-1185">Reference proteome</keyword>
<dbReference type="GO" id="GO:0000380">
    <property type="term" value="P:alternative mRNA splicing, via spliceosome"/>
    <property type="evidence" value="ECO:0007669"/>
    <property type="project" value="TreeGrafter"/>
</dbReference>
<feature type="region of interest" description="Disordered" evidence="15">
    <location>
        <begin position="40"/>
        <end position="233"/>
    </location>
</feature>
<comment type="subcellular location">
    <subcellularLocation>
        <location evidence="2">Cytoplasmic granule</location>
    </subcellularLocation>
    <subcellularLocation>
        <location evidence="1">Nucleus speckle</location>
    </subcellularLocation>
</comment>
<keyword evidence="11" id="KW-0508">mRNA splicing</keyword>
<evidence type="ECO:0000256" key="3">
    <source>
        <dbReference type="ARBA" id="ARBA00021117"/>
    </source>
</evidence>
<keyword evidence="12" id="KW-0539">Nucleus</keyword>
<keyword evidence="9" id="KW-0805">Transcription regulation</keyword>
<evidence type="ECO:0000256" key="13">
    <source>
        <dbReference type="ARBA" id="ARBA00042167"/>
    </source>
</evidence>
<dbReference type="InterPro" id="IPR036020">
    <property type="entry name" value="WW_dom_sf"/>
</dbReference>
<reference evidence="17 18" key="1">
    <citation type="journal article" date="2024" name="Nat. Commun.">
        <title>Phylogenomics reveals the evolutionary origins of lichenization in chlorophyte algae.</title>
        <authorList>
            <person name="Puginier C."/>
            <person name="Libourel C."/>
            <person name="Otte J."/>
            <person name="Skaloud P."/>
            <person name="Haon M."/>
            <person name="Grisel S."/>
            <person name="Petersen M."/>
            <person name="Berrin J.G."/>
            <person name="Delaux P.M."/>
            <person name="Dal Grande F."/>
            <person name="Keller J."/>
        </authorList>
    </citation>
    <scope>NUCLEOTIDE SEQUENCE [LARGE SCALE GENOMIC DNA]</scope>
    <source>
        <strain evidence="17 18">SAG 245.80</strain>
    </source>
</reference>
<feature type="domain" description="WW" evidence="16">
    <location>
        <begin position="289"/>
        <end position="323"/>
    </location>
</feature>
<feature type="compositionally biased region" description="Low complexity" evidence="15">
    <location>
        <begin position="104"/>
        <end position="116"/>
    </location>
</feature>
<keyword evidence="4" id="KW-0597">Phosphoprotein</keyword>
<keyword evidence="7" id="KW-0677">Repeat</keyword>
<organism evidence="17 18">
    <name type="scientific">Elliptochloris bilobata</name>
    <dbReference type="NCBI Taxonomy" id="381761"/>
    <lineage>
        <taxon>Eukaryota</taxon>
        <taxon>Viridiplantae</taxon>
        <taxon>Chlorophyta</taxon>
        <taxon>core chlorophytes</taxon>
        <taxon>Trebouxiophyceae</taxon>
        <taxon>Trebouxiophyceae incertae sedis</taxon>
        <taxon>Elliptochloris clade</taxon>
        <taxon>Elliptochloris</taxon>
    </lineage>
</organism>
<evidence type="ECO:0000256" key="6">
    <source>
        <dbReference type="ARBA" id="ARBA00022664"/>
    </source>
</evidence>
<evidence type="ECO:0000256" key="10">
    <source>
        <dbReference type="ARBA" id="ARBA00023163"/>
    </source>
</evidence>
<evidence type="ECO:0000313" key="18">
    <source>
        <dbReference type="Proteomes" id="UP001445335"/>
    </source>
</evidence>
<comment type="subunit">
    <text evidence="14">Interacts with POU3F2/Brn-2, ATXN1, TXNL4A, HTT and AR. Interaction with ATXN1 correlates positively with the length of the polyglutamine tract. Interacts with RNA polymerase II large subunit in a phosphorylation-dependent manner. Forms a ternary complex with ATXN1 mutant and phosphorylated RNA polymerase II. Interacts (via C-terminus) with TXNL4A and CD2BP2. Interacts (via WW domain) with ATN1 and SF3B1, and may interact with additional splice factors. Interacts (via WW domain) with WBP11; Leading to reduce interaction between PQBP1 and TXNL4A. Interacts with CAPRIN1. Interacts with DDX1. Interacts with SFPQ. Interacts with KHSRP.</text>
</comment>
<evidence type="ECO:0000256" key="14">
    <source>
        <dbReference type="ARBA" id="ARBA00046362"/>
    </source>
</evidence>
<keyword evidence="6" id="KW-0507">mRNA processing</keyword>
<dbReference type="AlphaFoldDB" id="A0AAW1RN91"/>
<dbReference type="Proteomes" id="UP001445335">
    <property type="component" value="Unassembled WGS sequence"/>
</dbReference>
<evidence type="ECO:0000256" key="2">
    <source>
        <dbReference type="ARBA" id="ARBA00004463"/>
    </source>
</evidence>
<evidence type="ECO:0000256" key="8">
    <source>
        <dbReference type="ARBA" id="ARBA00022859"/>
    </source>
</evidence>
<sequence length="550" mass="56421">MPAWLSRGGDTPPGPPVDEDVERSAMAAVLRDQDADMRAALAAQQGQKRQYEDSGSPAEAASSHKEKLLQMAAKARGARPGPAEEAKERGTGDWQHYQPPSAILRELAARGAAEALPGPPRGPPGPPDFVQQALPGPPPRGPPGPPGFAAPRGPPSRGPAGGHTQEQLPGPPGFSAPPPRGPPTHSHAQVQLMPPPRRPPGPPGFGRPGPPGPPADGMAEPMAPGTEVPQVQPGAKELPPLLRARLAKRGLLPTNGASTHGNTAVTSAAATPSNAAATPASAAAPAAVDPLPPGWAEALDPTYNHTYYFNAATGERSWERPRAPVAAAAGTAIEPKLAPPGTGLALPPGWAEARDPASGVPYFYNAATGERQWGRPADSSSALSGPFVPAAGFAGARSGHVFKMGSKGLGYYLDGPRHEPASGAVTEPAAAALAVPRVALPPAQAQERRAPGPSRKEIVSAQQERRNFGRRLREGVDPMDPTAYSDAPKGGWSVGLEGAQPRAADTTATGPLFQQRPYPAPGAVLRQNQSLLGNARALGGEAQIGPAGMR</sequence>
<dbReference type="GO" id="GO:0016607">
    <property type="term" value="C:nuclear speck"/>
    <property type="evidence" value="ECO:0007669"/>
    <property type="project" value="UniProtKB-SubCell"/>
</dbReference>
<feature type="compositionally biased region" description="Pro residues" evidence="15">
    <location>
        <begin position="169"/>
        <end position="182"/>
    </location>
</feature>
<evidence type="ECO:0000256" key="11">
    <source>
        <dbReference type="ARBA" id="ARBA00023187"/>
    </source>
</evidence>
<evidence type="ECO:0000256" key="12">
    <source>
        <dbReference type="ARBA" id="ARBA00023242"/>
    </source>
</evidence>
<protein>
    <recommendedName>
        <fullName evidence="3">Polyglutamine-binding protein 1</fullName>
    </recommendedName>
    <alternativeName>
        <fullName evidence="13">Polyglutamine tract-binding protein 1</fullName>
    </alternativeName>
</protein>
<dbReference type="SUPFAM" id="SSF51045">
    <property type="entry name" value="WW domain"/>
    <property type="match status" value="2"/>
</dbReference>
<dbReference type="Gene3D" id="2.20.70.10">
    <property type="match status" value="2"/>
</dbReference>
<dbReference type="GO" id="GO:0005737">
    <property type="term" value="C:cytoplasm"/>
    <property type="evidence" value="ECO:0007669"/>
    <property type="project" value="TreeGrafter"/>
</dbReference>
<evidence type="ECO:0000256" key="9">
    <source>
        <dbReference type="ARBA" id="ARBA00023015"/>
    </source>
</evidence>
<evidence type="ECO:0000256" key="5">
    <source>
        <dbReference type="ARBA" id="ARBA00022588"/>
    </source>
</evidence>
<keyword evidence="5" id="KW-0399">Innate immunity</keyword>
<dbReference type="EMBL" id="JALJOU010000029">
    <property type="protein sequence ID" value="KAK9835178.1"/>
    <property type="molecule type" value="Genomic_DNA"/>
</dbReference>
<feature type="compositionally biased region" description="Pro residues" evidence="15">
    <location>
        <begin position="135"/>
        <end position="157"/>
    </location>
</feature>
<dbReference type="GO" id="GO:0045087">
    <property type="term" value="P:innate immune response"/>
    <property type="evidence" value="ECO:0007669"/>
    <property type="project" value="UniProtKB-KW"/>
</dbReference>
<dbReference type="PANTHER" id="PTHR21737">
    <property type="entry name" value="POLYGLUTAMINE BINDING PROTEIN 1/MARVEL MEMBRANE-ASSOCIATING DOMAIN CONTAINING 3"/>
    <property type="match status" value="1"/>
</dbReference>
<feature type="compositionally biased region" description="Pro residues" evidence="15">
    <location>
        <begin position="193"/>
        <end position="214"/>
    </location>
</feature>
<evidence type="ECO:0000256" key="1">
    <source>
        <dbReference type="ARBA" id="ARBA00004324"/>
    </source>
</evidence>
<evidence type="ECO:0000256" key="15">
    <source>
        <dbReference type="SAM" id="MobiDB-lite"/>
    </source>
</evidence>
<keyword evidence="10" id="KW-0804">Transcription</keyword>
<feature type="region of interest" description="Disordered" evidence="15">
    <location>
        <begin position="1"/>
        <end position="20"/>
    </location>
</feature>
<name>A0AAW1RN91_9CHLO</name>